<protein>
    <submittedName>
        <fullName evidence="2">Ester cyclase</fullName>
    </submittedName>
</protein>
<name>A0A538TZC9_UNCEI</name>
<dbReference type="SUPFAM" id="SSF54427">
    <property type="entry name" value="NTF2-like"/>
    <property type="match status" value="1"/>
</dbReference>
<dbReference type="InterPro" id="IPR009959">
    <property type="entry name" value="Cyclase_SnoaL-like"/>
</dbReference>
<dbReference type="InterPro" id="IPR032710">
    <property type="entry name" value="NTF2-like_dom_sf"/>
</dbReference>
<evidence type="ECO:0000313" key="2">
    <source>
        <dbReference type="EMBL" id="TMQ69007.1"/>
    </source>
</evidence>
<reference evidence="2 3" key="1">
    <citation type="journal article" date="2019" name="Nat. Microbiol.">
        <title>Mediterranean grassland soil C-N compound turnover is dependent on rainfall and depth, and is mediated by genomically divergent microorganisms.</title>
        <authorList>
            <person name="Diamond S."/>
            <person name="Andeer P.F."/>
            <person name="Li Z."/>
            <person name="Crits-Christoph A."/>
            <person name="Burstein D."/>
            <person name="Anantharaman K."/>
            <person name="Lane K.R."/>
            <person name="Thomas B.C."/>
            <person name="Pan C."/>
            <person name="Northen T.R."/>
            <person name="Banfield J.F."/>
        </authorList>
    </citation>
    <scope>NUCLEOTIDE SEQUENCE [LARGE SCALE GENOMIC DNA]</scope>
    <source>
        <strain evidence="2">WS_11</strain>
    </source>
</reference>
<dbReference type="Proteomes" id="UP000319771">
    <property type="component" value="Unassembled WGS sequence"/>
</dbReference>
<dbReference type="PANTHER" id="PTHR38436:SF1">
    <property type="entry name" value="ESTER CYCLASE"/>
    <property type="match status" value="1"/>
</dbReference>
<feature type="compositionally biased region" description="Low complexity" evidence="1">
    <location>
        <begin position="1"/>
        <end position="22"/>
    </location>
</feature>
<feature type="region of interest" description="Disordered" evidence="1">
    <location>
        <begin position="1"/>
        <end position="31"/>
    </location>
</feature>
<evidence type="ECO:0000256" key="1">
    <source>
        <dbReference type="SAM" id="MobiDB-lite"/>
    </source>
</evidence>
<sequence length="180" mass="19656">MQARSPSSPRARSPSSGPARGPRSVRETREEVVATSKDTIALAKTFYALFNDRKLDDMTKLVAGDVTWSDTPTAQVFQGPTGFKAFVQGWLTAFPDARVEIQQQVASEDAVVTEFVARGTHQGPLASPHGSIPPTGRKLDMRFCEVMRLANGKVTEGRVYYDTTTLLRQLGVSPESLATR</sequence>
<comment type="caution">
    <text evidence="2">The sequence shown here is derived from an EMBL/GenBank/DDBJ whole genome shotgun (WGS) entry which is preliminary data.</text>
</comment>
<dbReference type="PANTHER" id="PTHR38436">
    <property type="entry name" value="POLYKETIDE CYCLASE SNOAL-LIKE DOMAIN"/>
    <property type="match status" value="1"/>
</dbReference>
<dbReference type="AlphaFoldDB" id="A0A538TZC9"/>
<evidence type="ECO:0000313" key="3">
    <source>
        <dbReference type="Proteomes" id="UP000319771"/>
    </source>
</evidence>
<accession>A0A538TZC9</accession>
<dbReference type="Gene3D" id="3.10.450.50">
    <property type="match status" value="1"/>
</dbReference>
<proteinExistence type="predicted"/>
<dbReference type="Pfam" id="PF07366">
    <property type="entry name" value="SnoaL"/>
    <property type="match status" value="1"/>
</dbReference>
<gene>
    <name evidence="2" type="ORF">E6K81_15875</name>
</gene>
<dbReference type="GO" id="GO:0030638">
    <property type="term" value="P:polyketide metabolic process"/>
    <property type="evidence" value="ECO:0007669"/>
    <property type="project" value="InterPro"/>
</dbReference>
<dbReference type="EMBL" id="VBPB01000352">
    <property type="protein sequence ID" value="TMQ69007.1"/>
    <property type="molecule type" value="Genomic_DNA"/>
</dbReference>
<organism evidence="2 3">
    <name type="scientific">Eiseniibacteriota bacterium</name>
    <dbReference type="NCBI Taxonomy" id="2212470"/>
    <lineage>
        <taxon>Bacteria</taxon>
        <taxon>Candidatus Eiseniibacteriota</taxon>
    </lineage>
</organism>